<evidence type="ECO:0000256" key="9">
    <source>
        <dbReference type="SAM" id="MobiDB-lite"/>
    </source>
</evidence>
<feature type="region of interest" description="Disordered" evidence="9">
    <location>
        <begin position="187"/>
        <end position="208"/>
    </location>
</feature>
<proteinExistence type="predicted"/>
<dbReference type="GO" id="GO:0046695">
    <property type="term" value="C:SLIK (SAGA-like) complex"/>
    <property type="evidence" value="ECO:0007669"/>
    <property type="project" value="InterPro"/>
</dbReference>
<dbReference type="PRINTS" id="PR00503">
    <property type="entry name" value="BROMODOMAIN"/>
</dbReference>
<sequence length="1045" mass="115325">MAAAEDPVQSRMKGLFKELDPFITSYFAQSPPNASSMRPWSRRRPAQSESRHDPPCAPAPAPPRPAARQLDEDYGDDEDDEQAEDKSGPVNTAKGASWLPNGSVAPTRLSQNAAEGSPMYSSRSSSSDEGKSLDDMRKQLEAQKKAAEEEALRSFYNMFYTLEHDRDAMLEQLKLDELDRAVEKEISGAPEAANGQQPPVASQGTLGNSDLGASSLTLKHLIARIDEKRSLVQASDNQLRSLISVVRKGRSKWASEDRVGQEELYEAAEKVLIELKAMTEHAQPFLQRVNKRDAPDYFHVIKNPMDIGTMMKKLKQLAYRSKKEFVDDLQLIWSNCLKYNSSAEHPFRKKALYMRKETDKLTPLIPEIVIRSREEVEAEERKQHGLDADESDDDAPIMASRGRKAPQKGGKGAPATGRKAPAVNVEEAPSLTPDRGESLSKQAPSARCSLRPESEGRDVASNSFPTPPACGPDTPRVNGSVPDSFDSANLPQLQGVITEIEEDEEDTEFKTWKHVTKKDRAMAAAERHRLFRGNQINPDASALMRTKSGMRRWVQQQKKLVSGPAGDVADGTEAEEATSTGETLAEGIEKDEESTLPDYYDPMSAIPELPSRWHWLTDSEGNVVPQDDRTLRMYPRDLFKPPQSLVTKRLAANMRQMQETRKICSKISVVKQMQLQGQTYQNQFQKYNPEPFADQDVGPVVVSEEGAPVAPEVCRALLQKSVAKLFFHAGFEDCQASAVEAATDIAADFMGNVMRSLKAYCEQSRHSSEQQVLHALHANGLDVESLESYIKDDVERTGTKLALVHERRPALGEQSGADGAGAFNDGSEQFVQGDFAEELGDDFFGFKELGLAAELGLETLSVPLHLLQNRMHNAYVAQHSGGPAVSSGETFPPPPPYAPITVDNVSSQIGIAQDWFRARLQAHRNEPLVEDEQLPTKQRFPKPRLPPNGKISSPRKRPLREQQQMAKKKRKLEEEAKTKLAAAKAATTQPPTTAAATQPTTSAFTTQSTMPALRLQLPKTTANAGDPAKNSKPTTLISPESIRGV</sequence>
<dbReference type="GO" id="GO:0046982">
    <property type="term" value="F:protein heterodimerization activity"/>
    <property type="evidence" value="ECO:0007669"/>
    <property type="project" value="InterPro"/>
</dbReference>
<feature type="compositionally biased region" description="Low complexity" evidence="9">
    <location>
        <begin position="577"/>
        <end position="586"/>
    </location>
</feature>
<evidence type="ECO:0000313" key="11">
    <source>
        <dbReference type="EMBL" id="KAF2859609.1"/>
    </source>
</evidence>
<feature type="compositionally biased region" description="Polar residues" evidence="9">
    <location>
        <begin position="26"/>
        <end position="38"/>
    </location>
</feature>
<dbReference type="Gene3D" id="1.10.20.10">
    <property type="entry name" value="Histone, subunit A"/>
    <property type="match status" value="1"/>
</dbReference>
<evidence type="ECO:0000256" key="7">
    <source>
        <dbReference type="ARBA" id="ARBA00093633"/>
    </source>
</evidence>
<dbReference type="FunFam" id="1.20.920.10:FF:000032">
    <property type="entry name" value="Transcriptional activator spt7"/>
    <property type="match status" value="1"/>
</dbReference>
<evidence type="ECO:0000259" key="10">
    <source>
        <dbReference type="PROSITE" id="PS50014"/>
    </source>
</evidence>
<feature type="compositionally biased region" description="Basic and acidic residues" evidence="9">
    <location>
        <begin position="375"/>
        <end position="387"/>
    </location>
</feature>
<feature type="region of interest" description="Disordered" evidence="9">
    <location>
        <begin position="560"/>
        <end position="598"/>
    </location>
</feature>
<evidence type="ECO:0000256" key="8">
    <source>
        <dbReference type="PROSITE-ProRule" id="PRU00035"/>
    </source>
</evidence>
<organism evidence="11 12">
    <name type="scientific">Piedraia hortae CBS 480.64</name>
    <dbReference type="NCBI Taxonomy" id="1314780"/>
    <lineage>
        <taxon>Eukaryota</taxon>
        <taxon>Fungi</taxon>
        <taxon>Dikarya</taxon>
        <taxon>Ascomycota</taxon>
        <taxon>Pezizomycotina</taxon>
        <taxon>Dothideomycetes</taxon>
        <taxon>Dothideomycetidae</taxon>
        <taxon>Capnodiales</taxon>
        <taxon>Piedraiaceae</taxon>
        <taxon>Piedraia</taxon>
    </lineage>
</organism>
<dbReference type="Proteomes" id="UP000799421">
    <property type="component" value="Unassembled WGS sequence"/>
</dbReference>
<dbReference type="CDD" id="cd22927">
    <property type="entry name" value="HFD_SPT7"/>
    <property type="match status" value="1"/>
</dbReference>
<comment type="subcellular location">
    <subcellularLocation>
        <location evidence="1">Nucleus</location>
    </subcellularLocation>
</comment>
<dbReference type="Pfam" id="PF00439">
    <property type="entry name" value="Bromodomain"/>
    <property type="match status" value="1"/>
</dbReference>
<dbReference type="PROSITE" id="PS50014">
    <property type="entry name" value="BROMODOMAIN_2"/>
    <property type="match status" value="1"/>
</dbReference>
<dbReference type="PANTHER" id="PTHR47343">
    <property type="entry name" value="TRANSCRIPTIONAL ACTIVATOR SPT7"/>
    <property type="match status" value="1"/>
</dbReference>
<dbReference type="GO" id="GO:0005634">
    <property type="term" value="C:nucleus"/>
    <property type="evidence" value="ECO:0007669"/>
    <property type="project" value="UniProtKB-SubCell"/>
</dbReference>
<evidence type="ECO:0000256" key="2">
    <source>
        <dbReference type="ARBA" id="ARBA00022553"/>
    </source>
</evidence>
<dbReference type="Pfam" id="PF07524">
    <property type="entry name" value="Bromo_TP"/>
    <property type="match status" value="1"/>
</dbReference>
<feature type="compositionally biased region" description="Pro residues" evidence="9">
    <location>
        <begin position="55"/>
        <end position="65"/>
    </location>
</feature>
<reference evidence="11" key="1">
    <citation type="journal article" date="2020" name="Stud. Mycol.">
        <title>101 Dothideomycetes genomes: a test case for predicting lifestyles and emergence of pathogens.</title>
        <authorList>
            <person name="Haridas S."/>
            <person name="Albert R."/>
            <person name="Binder M."/>
            <person name="Bloem J."/>
            <person name="Labutti K."/>
            <person name="Salamov A."/>
            <person name="Andreopoulos B."/>
            <person name="Baker S."/>
            <person name="Barry K."/>
            <person name="Bills G."/>
            <person name="Bluhm B."/>
            <person name="Cannon C."/>
            <person name="Castanera R."/>
            <person name="Culley D."/>
            <person name="Daum C."/>
            <person name="Ezra D."/>
            <person name="Gonzalez J."/>
            <person name="Henrissat B."/>
            <person name="Kuo A."/>
            <person name="Liang C."/>
            <person name="Lipzen A."/>
            <person name="Lutzoni F."/>
            <person name="Magnuson J."/>
            <person name="Mondo S."/>
            <person name="Nolan M."/>
            <person name="Ohm R."/>
            <person name="Pangilinan J."/>
            <person name="Park H.-J."/>
            <person name="Ramirez L."/>
            <person name="Alfaro M."/>
            <person name="Sun H."/>
            <person name="Tritt A."/>
            <person name="Yoshinaga Y."/>
            <person name="Zwiers L.-H."/>
            <person name="Turgeon B."/>
            <person name="Goodwin S."/>
            <person name="Spatafora J."/>
            <person name="Crous P."/>
            <person name="Grigoriev I."/>
        </authorList>
    </citation>
    <scope>NUCLEOTIDE SEQUENCE</scope>
    <source>
        <strain evidence="11">CBS 480.64</strain>
    </source>
</reference>
<evidence type="ECO:0000256" key="1">
    <source>
        <dbReference type="ARBA" id="ARBA00004123"/>
    </source>
</evidence>
<feature type="compositionally biased region" description="Polar residues" evidence="9">
    <location>
        <begin position="194"/>
        <end position="208"/>
    </location>
</feature>
<keyword evidence="5" id="KW-0804">Transcription</keyword>
<dbReference type="InterPro" id="IPR036427">
    <property type="entry name" value="Bromodomain-like_sf"/>
</dbReference>
<dbReference type="InterPro" id="IPR009072">
    <property type="entry name" value="Histone-fold"/>
</dbReference>
<feature type="domain" description="Bromo" evidence="10">
    <location>
        <begin position="277"/>
        <end position="347"/>
    </location>
</feature>
<dbReference type="InterPro" id="IPR001487">
    <property type="entry name" value="Bromodomain"/>
</dbReference>
<keyword evidence="2" id="KW-0597">Phosphoprotein</keyword>
<evidence type="ECO:0000256" key="6">
    <source>
        <dbReference type="ARBA" id="ARBA00023242"/>
    </source>
</evidence>
<dbReference type="EMBL" id="MU005991">
    <property type="protein sequence ID" value="KAF2859609.1"/>
    <property type="molecule type" value="Genomic_DNA"/>
</dbReference>
<evidence type="ECO:0000256" key="5">
    <source>
        <dbReference type="ARBA" id="ARBA00023163"/>
    </source>
</evidence>
<keyword evidence="6" id="KW-0539">Nucleus</keyword>
<dbReference type="PROSITE" id="PS00633">
    <property type="entry name" value="BROMODOMAIN_1"/>
    <property type="match status" value="1"/>
</dbReference>
<keyword evidence="3" id="KW-0805">Transcription regulation</keyword>
<dbReference type="OrthoDB" id="21449at2759"/>
<feature type="compositionally biased region" description="Acidic residues" evidence="9">
    <location>
        <begin position="72"/>
        <end position="83"/>
    </location>
</feature>
<dbReference type="SMART" id="SM00576">
    <property type="entry name" value="BTP"/>
    <property type="match status" value="1"/>
</dbReference>
<dbReference type="InterPro" id="IPR018359">
    <property type="entry name" value="Bromodomain_CS"/>
</dbReference>
<accession>A0A6A7BY23</accession>
<name>A0A6A7BY23_9PEZI</name>
<dbReference type="SMART" id="SM00297">
    <property type="entry name" value="BROMO"/>
    <property type="match status" value="1"/>
</dbReference>
<feature type="compositionally biased region" description="Low complexity" evidence="9">
    <location>
        <begin position="979"/>
        <end position="1009"/>
    </location>
</feature>
<evidence type="ECO:0000256" key="3">
    <source>
        <dbReference type="ARBA" id="ARBA00023015"/>
    </source>
</evidence>
<dbReference type="GO" id="GO:0006357">
    <property type="term" value="P:regulation of transcription by RNA polymerase II"/>
    <property type="evidence" value="ECO:0007669"/>
    <property type="project" value="UniProtKB-ARBA"/>
</dbReference>
<evidence type="ECO:0000313" key="12">
    <source>
        <dbReference type="Proteomes" id="UP000799421"/>
    </source>
</evidence>
<protein>
    <recommendedName>
        <fullName evidence="7">SAGA complex subunit Spt7</fullName>
    </recommendedName>
</protein>
<feature type="region of interest" description="Disordered" evidence="9">
    <location>
        <begin position="375"/>
        <end position="488"/>
    </location>
</feature>
<dbReference type="GO" id="GO:0006325">
    <property type="term" value="P:chromatin organization"/>
    <property type="evidence" value="ECO:0007669"/>
    <property type="project" value="UniProtKB-ARBA"/>
</dbReference>
<dbReference type="InterPro" id="IPR037782">
    <property type="entry name" value="Spt7"/>
</dbReference>
<dbReference type="Gene3D" id="1.20.920.10">
    <property type="entry name" value="Bromodomain-like"/>
    <property type="match status" value="1"/>
</dbReference>
<dbReference type="SUPFAM" id="SSF47370">
    <property type="entry name" value="Bromodomain"/>
    <property type="match status" value="1"/>
</dbReference>
<evidence type="ECO:0000256" key="4">
    <source>
        <dbReference type="ARBA" id="ARBA00023117"/>
    </source>
</evidence>
<keyword evidence="12" id="KW-1185">Reference proteome</keyword>
<dbReference type="InterPro" id="IPR006565">
    <property type="entry name" value="BTP"/>
</dbReference>
<feature type="region of interest" description="Disordered" evidence="9">
    <location>
        <begin position="26"/>
        <end position="134"/>
    </location>
</feature>
<gene>
    <name evidence="11" type="ORF">K470DRAFT_265182</name>
</gene>
<dbReference type="AlphaFoldDB" id="A0A6A7BY23"/>
<keyword evidence="4 8" id="KW-0103">Bromodomain</keyword>
<dbReference type="PANTHER" id="PTHR47343:SF1">
    <property type="entry name" value="TRANSCRIPTIONAL ACTIVATOR SPT7"/>
    <property type="match status" value="1"/>
</dbReference>
<feature type="region of interest" description="Disordered" evidence="9">
    <location>
        <begin position="927"/>
        <end position="1045"/>
    </location>
</feature>
<dbReference type="GO" id="GO:0000124">
    <property type="term" value="C:SAGA complex"/>
    <property type="evidence" value="ECO:0007669"/>
    <property type="project" value="InterPro"/>
</dbReference>
<dbReference type="GO" id="GO:0005198">
    <property type="term" value="F:structural molecule activity"/>
    <property type="evidence" value="ECO:0007669"/>
    <property type="project" value="TreeGrafter"/>
</dbReference>